<protein>
    <submittedName>
        <fullName evidence="2">Uncharacterized protein</fullName>
    </submittedName>
</protein>
<keyword evidence="1" id="KW-1133">Transmembrane helix</keyword>
<dbReference type="RefSeq" id="WP_021753388.1">
    <property type="nucleotide sequence ID" value="NZ_KI271861.1"/>
</dbReference>
<accession>U2QQ27</accession>
<keyword evidence="1" id="KW-0472">Membrane</keyword>
<evidence type="ECO:0000313" key="2">
    <source>
        <dbReference type="EMBL" id="ERK58596.1"/>
    </source>
</evidence>
<dbReference type="EMBL" id="AWVP01000045">
    <property type="protein sequence ID" value="ERK58596.1"/>
    <property type="molecule type" value="Genomic_DNA"/>
</dbReference>
<proteinExistence type="predicted"/>
<dbReference type="HOGENOM" id="CLU_2493456_0_0_9"/>
<organism evidence="2 3">
    <name type="scientific">Gemella bergeri ATCC 700627</name>
    <dbReference type="NCBI Taxonomy" id="1321820"/>
    <lineage>
        <taxon>Bacteria</taxon>
        <taxon>Bacillati</taxon>
        <taxon>Bacillota</taxon>
        <taxon>Bacilli</taxon>
        <taxon>Bacillales</taxon>
        <taxon>Gemellaceae</taxon>
        <taxon>Gemella</taxon>
    </lineage>
</organism>
<comment type="caution">
    <text evidence="2">The sequence shown here is derived from an EMBL/GenBank/DDBJ whole genome shotgun (WGS) entry which is preliminary data.</text>
</comment>
<feature type="transmembrane region" description="Helical" evidence="1">
    <location>
        <begin position="23"/>
        <end position="43"/>
    </location>
</feature>
<reference evidence="2 3" key="1">
    <citation type="submission" date="2013-08" db="EMBL/GenBank/DDBJ databases">
        <authorList>
            <person name="Weinstock G."/>
            <person name="Sodergren E."/>
            <person name="Wylie T."/>
            <person name="Fulton L."/>
            <person name="Fulton R."/>
            <person name="Fronick C."/>
            <person name="O'Laughlin M."/>
            <person name="Godfrey J."/>
            <person name="Miner T."/>
            <person name="Herter B."/>
            <person name="Appelbaum E."/>
            <person name="Cordes M."/>
            <person name="Lek S."/>
            <person name="Wollam A."/>
            <person name="Pepin K.H."/>
            <person name="Palsikar V.B."/>
            <person name="Mitreva M."/>
            <person name="Wilson R.K."/>
        </authorList>
    </citation>
    <scope>NUCLEOTIDE SEQUENCE [LARGE SCALE GENOMIC DNA]</scope>
    <source>
        <strain evidence="2 3">ATCC 700627</strain>
    </source>
</reference>
<evidence type="ECO:0000256" key="1">
    <source>
        <dbReference type="SAM" id="Phobius"/>
    </source>
</evidence>
<dbReference type="PATRIC" id="fig|1321820.3.peg.726"/>
<keyword evidence="3" id="KW-1185">Reference proteome</keyword>
<evidence type="ECO:0000313" key="3">
    <source>
        <dbReference type="Proteomes" id="UP000016637"/>
    </source>
</evidence>
<gene>
    <name evidence="2" type="ORF">HMPREF1983_00743</name>
</gene>
<dbReference type="AlphaFoldDB" id="U2QQ27"/>
<dbReference type="eggNOG" id="ENOG503051K">
    <property type="taxonomic scope" value="Bacteria"/>
</dbReference>
<keyword evidence="1" id="KW-0812">Transmembrane</keyword>
<dbReference type="Proteomes" id="UP000016637">
    <property type="component" value="Unassembled WGS sequence"/>
</dbReference>
<feature type="transmembrane region" description="Helical" evidence="1">
    <location>
        <begin position="49"/>
        <end position="71"/>
    </location>
</feature>
<name>U2QQ27_9BACL</name>
<sequence length="84" mass="10323">MNTPNNKKEELLKKYNLWIKKNMFRFLFGVILYLIILMVNFIFFKNNKVTIFSTLLIFSYTIYIYTLRWFITKHLIGKINNIDF</sequence>